<feature type="chain" id="PRO_5035874169" evidence="1">
    <location>
        <begin position="21"/>
        <end position="352"/>
    </location>
</feature>
<evidence type="ECO:0000313" key="3">
    <source>
        <dbReference type="Proteomes" id="UP000005237"/>
    </source>
</evidence>
<feature type="signal peptide" evidence="1">
    <location>
        <begin position="1"/>
        <end position="20"/>
    </location>
</feature>
<protein>
    <submittedName>
        <fullName evidence="2">Uncharacterized protein</fullName>
    </submittedName>
</protein>
<dbReference type="EnsemblMetazoa" id="CJA18568.1">
    <property type="protein sequence ID" value="CJA18568.1"/>
    <property type="gene ID" value="WBGene00137773"/>
</dbReference>
<organism evidence="2 3">
    <name type="scientific">Caenorhabditis japonica</name>
    <dbReference type="NCBI Taxonomy" id="281687"/>
    <lineage>
        <taxon>Eukaryota</taxon>
        <taxon>Metazoa</taxon>
        <taxon>Ecdysozoa</taxon>
        <taxon>Nematoda</taxon>
        <taxon>Chromadorea</taxon>
        <taxon>Rhabditida</taxon>
        <taxon>Rhabditina</taxon>
        <taxon>Rhabditomorpha</taxon>
        <taxon>Rhabditoidea</taxon>
        <taxon>Rhabditidae</taxon>
        <taxon>Peloderinae</taxon>
        <taxon>Caenorhabditis</taxon>
    </lineage>
</organism>
<accession>A0A8R1I761</accession>
<dbReference type="AlphaFoldDB" id="A0A8R1I761"/>
<dbReference type="Proteomes" id="UP000005237">
    <property type="component" value="Unassembled WGS sequence"/>
</dbReference>
<reference evidence="3" key="1">
    <citation type="submission" date="2010-08" db="EMBL/GenBank/DDBJ databases">
        <authorList>
            <consortium name="Caenorhabditis japonica Sequencing Consortium"/>
            <person name="Wilson R.K."/>
        </authorList>
    </citation>
    <scope>NUCLEOTIDE SEQUENCE [LARGE SCALE GENOMIC DNA]</scope>
    <source>
        <strain evidence="3">DF5081</strain>
    </source>
</reference>
<proteinExistence type="predicted"/>
<reference evidence="2" key="2">
    <citation type="submission" date="2022-06" db="UniProtKB">
        <authorList>
            <consortium name="EnsemblMetazoa"/>
        </authorList>
    </citation>
    <scope>IDENTIFICATION</scope>
    <source>
        <strain evidence="2">DF5081</strain>
    </source>
</reference>
<keyword evidence="3" id="KW-1185">Reference proteome</keyword>
<sequence length="352" mass="38342">MNTVALPLLLLLLAVCTVNGFFNPLSSYTSEETLYRINKTSKIYVISNSPQELLQSLTVSTASGQNSTGFTLSTVQTDGSLTPFQSANDNDFLTIAYNGASPLSGWLYINRETENLNVFPITENKSINFKQGTNTFIRMDSPAGMIPVAENVLVGSNAALVGFTGLPDDVKKVQFFNSSSISGVSKYDQLELPVQMFHFTSTGNDIKYEVKFSQRIHMPTVGSAGLLMSDDFPTKIIPAQDYKINNPNNVTIALTLVPRFDKNTQTDGNITIFYADENLRALNFPFSSDADTLITSTGPMNRIVADTNGSIAIQYYLKDATVTTPAPVQTTTKSASFPQLIASLLVAAVLRF</sequence>
<evidence type="ECO:0000256" key="1">
    <source>
        <dbReference type="SAM" id="SignalP"/>
    </source>
</evidence>
<keyword evidence="1" id="KW-0732">Signal</keyword>
<name>A0A8R1I761_CAEJA</name>
<evidence type="ECO:0000313" key="2">
    <source>
        <dbReference type="EnsemblMetazoa" id="CJA18568.1"/>
    </source>
</evidence>